<evidence type="ECO:0000256" key="2">
    <source>
        <dbReference type="ARBA" id="ARBA00007430"/>
    </source>
</evidence>
<feature type="transmembrane region" description="Helical" evidence="7">
    <location>
        <begin position="413"/>
        <end position="434"/>
    </location>
</feature>
<evidence type="ECO:0000256" key="7">
    <source>
        <dbReference type="SAM" id="Phobius"/>
    </source>
</evidence>
<feature type="transmembrane region" description="Helical" evidence="7">
    <location>
        <begin position="82"/>
        <end position="107"/>
    </location>
</feature>
<feature type="transmembrane region" description="Helical" evidence="7">
    <location>
        <begin position="113"/>
        <end position="133"/>
    </location>
</feature>
<sequence length="478" mass="53698">MSETSFARRVAASVLYSGASSVTARLLNAVALFYTLKVISEKEFGIAALALAFFSTTKALTELGLGTAIVQERRIGRIQIDSLFWISFLLSLVVYFLIFLSSPFIAAFYDTPVLSPMIRVYMLAIISYSFYMISSKLMVRNLEFKKLAISDNVALVASAGLMIYLAHTGWGAWAIVLAELTNKVGQMAFSLMFKPYFPRFQFNYKKVTKLLEFGLYTTGSNFFQKFYMNVDYLIIGKFFSMELVGIYSFAYRLVFDAVKELSGVINRVAYPAFSKLQHQTERLRNYFFTMSRASMLLVGTVMVIIGTYIDWFLPLVGYEKWMDAVPYLRIFVAVGIIQCLVTLLPHLINAKGKARFIFYFTSANAILLPTGFLIASQFSMMAVAMVWLTVYPLCSLVIVYFGAKLTETPVWTFGIKSIAAFATLIPLAIFAYGVRYGINYLLPETTLTAVVVASVFVFSIAATVIWFKEKDTIAAINK</sequence>
<name>A0A521AEP7_9BACT</name>
<feature type="transmembrane region" description="Helical" evidence="7">
    <location>
        <begin position="325"/>
        <end position="344"/>
    </location>
</feature>
<dbReference type="PANTHER" id="PTHR30250:SF10">
    <property type="entry name" value="LIPOPOLYSACCHARIDE BIOSYNTHESIS PROTEIN WZXC"/>
    <property type="match status" value="1"/>
</dbReference>
<feature type="transmembrane region" description="Helical" evidence="7">
    <location>
        <begin position="12"/>
        <end position="34"/>
    </location>
</feature>
<dbReference type="AlphaFoldDB" id="A0A521AEP7"/>
<dbReference type="OrthoDB" id="9770347at2"/>
<comment type="similarity">
    <text evidence="2">Belongs to the polysaccharide synthase family.</text>
</comment>
<proteinExistence type="inferred from homology"/>
<dbReference type="RefSeq" id="WP_142452623.1">
    <property type="nucleotide sequence ID" value="NZ_FXTP01000001.1"/>
</dbReference>
<keyword evidence="9" id="KW-1185">Reference proteome</keyword>
<keyword evidence="3" id="KW-1003">Cell membrane</keyword>
<comment type="subcellular location">
    <subcellularLocation>
        <location evidence="1">Cell membrane</location>
        <topology evidence="1">Multi-pass membrane protein</topology>
    </subcellularLocation>
</comment>
<dbReference type="GO" id="GO:0005886">
    <property type="term" value="C:plasma membrane"/>
    <property type="evidence" value="ECO:0007669"/>
    <property type="project" value="UniProtKB-SubCell"/>
</dbReference>
<dbReference type="Pfam" id="PF13440">
    <property type="entry name" value="Polysacc_synt_3"/>
    <property type="match status" value="1"/>
</dbReference>
<evidence type="ECO:0000256" key="5">
    <source>
        <dbReference type="ARBA" id="ARBA00022989"/>
    </source>
</evidence>
<feature type="transmembrane region" description="Helical" evidence="7">
    <location>
        <begin position="381"/>
        <end position="401"/>
    </location>
</feature>
<dbReference type="CDD" id="cd13127">
    <property type="entry name" value="MATE_tuaB_like"/>
    <property type="match status" value="1"/>
</dbReference>
<organism evidence="8 9">
    <name type="scientific">Gracilimonas mengyeensis</name>
    <dbReference type="NCBI Taxonomy" id="1302730"/>
    <lineage>
        <taxon>Bacteria</taxon>
        <taxon>Pseudomonadati</taxon>
        <taxon>Balneolota</taxon>
        <taxon>Balneolia</taxon>
        <taxon>Balneolales</taxon>
        <taxon>Balneolaceae</taxon>
        <taxon>Gracilimonas</taxon>
    </lineage>
</organism>
<evidence type="ECO:0000256" key="3">
    <source>
        <dbReference type="ARBA" id="ARBA00022475"/>
    </source>
</evidence>
<dbReference type="EMBL" id="FXTP01000001">
    <property type="protein sequence ID" value="SMO33259.1"/>
    <property type="molecule type" value="Genomic_DNA"/>
</dbReference>
<keyword evidence="4 7" id="KW-0812">Transmembrane</keyword>
<evidence type="ECO:0000256" key="4">
    <source>
        <dbReference type="ARBA" id="ARBA00022692"/>
    </source>
</evidence>
<evidence type="ECO:0000256" key="1">
    <source>
        <dbReference type="ARBA" id="ARBA00004651"/>
    </source>
</evidence>
<keyword evidence="5 7" id="KW-1133">Transmembrane helix</keyword>
<dbReference type="PANTHER" id="PTHR30250">
    <property type="entry name" value="PST FAMILY PREDICTED COLANIC ACID TRANSPORTER"/>
    <property type="match status" value="1"/>
</dbReference>
<accession>A0A521AEP7</accession>
<reference evidence="8 9" key="1">
    <citation type="submission" date="2017-05" db="EMBL/GenBank/DDBJ databases">
        <authorList>
            <person name="Varghese N."/>
            <person name="Submissions S."/>
        </authorList>
    </citation>
    <scope>NUCLEOTIDE SEQUENCE [LARGE SCALE GENOMIC DNA]</scope>
    <source>
        <strain evidence="8 9">DSM 21985</strain>
    </source>
</reference>
<protein>
    <submittedName>
        <fullName evidence="8">Membrane protein involved in the export of O-antigen and teichoic acid</fullName>
    </submittedName>
</protein>
<evidence type="ECO:0000313" key="8">
    <source>
        <dbReference type="EMBL" id="SMO33259.1"/>
    </source>
</evidence>
<feature type="transmembrane region" description="Helical" evidence="7">
    <location>
        <begin position="446"/>
        <end position="467"/>
    </location>
</feature>
<feature type="transmembrane region" description="Helical" evidence="7">
    <location>
        <begin position="232"/>
        <end position="254"/>
    </location>
</feature>
<keyword evidence="6 7" id="KW-0472">Membrane</keyword>
<feature type="transmembrane region" description="Helical" evidence="7">
    <location>
        <begin position="356"/>
        <end position="375"/>
    </location>
</feature>
<feature type="transmembrane region" description="Helical" evidence="7">
    <location>
        <begin position="46"/>
        <end position="70"/>
    </location>
</feature>
<gene>
    <name evidence="8" type="ORF">SAMN06265219_10191</name>
</gene>
<evidence type="ECO:0000256" key="6">
    <source>
        <dbReference type="ARBA" id="ARBA00023136"/>
    </source>
</evidence>
<feature type="transmembrane region" description="Helical" evidence="7">
    <location>
        <begin position="293"/>
        <end position="313"/>
    </location>
</feature>
<feature type="transmembrane region" description="Helical" evidence="7">
    <location>
        <begin position="153"/>
        <end position="176"/>
    </location>
</feature>
<evidence type="ECO:0000313" key="9">
    <source>
        <dbReference type="Proteomes" id="UP000317557"/>
    </source>
</evidence>
<dbReference type="Proteomes" id="UP000317557">
    <property type="component" value="Unassembled WGS sequence"/>
</dbReference>
<dbReference type="InterPro" id="IPR050833">
    <property type="entry name" value="Poly_Biosynth_Transport"/>
</dbReference>